<dbReference type="AlphaFoldDB" id="A0A5D0QUL3"/>
<dbReference type="Proteomes" id="UP000324358">
    <property type="component" value="Unassembled WGS sequence"/>
</dbReference>
<organism evidence="2 3">
    <name type="scientific">Bizionia algoritergicola</name>
    <dbReference type="NCBI Taxonomy" id="291187"/>
    <lineage>
        <taxon>Bacteria</taxon>
        <taxon>Pseudomonadati</taxon>
        <taxon>Bacteroidota</taxon>
        <taxon>Flavobacteriia</taxon>
        <taxon>Flavobacteriales</taxon>
        <taxon>Flavobacteriaceae</taxon>
        <taxon>Bizionia</taxon>
    </lineage>
</organism>
<evidence type="ECO:0000256" key="1">
    <source>
        <dbReference type="SAM" id="Phobius"/>
    </source>
</evidence>
<feature type="transmembrane region" description="Helical" evidence="1">
    <location>
        <begin position="12"/>
        <end position="30"/>
    </location>
</feature>
<accession>A0A5D0QUL3</accession>
<evidence type="ECO:0000313" key="2">
    <source>
        <dbReference type="EMBL" id="TYB72371.1"/>
    </source>
</evidence>
<keyword evidence="1" id="KW-0472">Membrane</keyword>
<sequence>MGKSGKKWLKIGLGIIIGFLILLFVAQWFIQNKLTSFLENELPKTMKVTYSDLRVNIFSGSLEVNKLKFSRIGETTNDTLMTLKLNQLLVKDVGYWNYVMNNTIHISDLELDSPDVLYNHNPKVQKSAYQPKSNKPFNKIVKLDDFNIENGSIQINDVSTDSLMLQVKNTQFSLENIRFDEKTKNQKIPIAYENLNLIFDSLFFRMGEYDDLRAGKSSIQNEQINLQDVSIKTKYSKEELSRVIKVERDHYDVTIKSLQLKDFNYGFRQDSILQIKSPQVLISEIDADIYRDKLVADDMSIKPLYSKMLRDLKFDLAIDEVKIADTKISYSEKVKADRQAGTVNFNDFQATIKNVSNTYVSPTKTTLDIKTQFMDHAPLHANWEFDVNDIQDRFLFQAEIDLLKASYLNKFLQPNLNVRLEGELEKTYLTIDGNDNLSQIDFKTKYQNFDVVVLREGGKEKNKFLSDVVNIFVSKNSNKRESQFKEVTKQGIERNKNQSVFNYIWINTRAGLLKAMTFE</sequence>
<evidence type="ECO:0000313" key="3">
    <source>
        <dbReference type="Proteomes" id="UP000324358"/>
    </source>
</evidence>
<keyword evidence="1" id="KW-1133">Transmembrane helix</keyword>
<keyword evidence="3" id="KW-1185">Reference proteome</keyword>
<protein>
    <recommendedName>
        <fullName evidence="4">DUF748 domain-containing protein</fullName>
    </recommendedName>
</protein>
<comment type="caution">
    <text evidence="2">The sequence shown here is derived from an EMBL/GenBank/DDBJ whole genome shotgun (WGS) entry which is preliminary data.</text>
</comment>
<dbReference type="OrthoDB" id="1412480at2"/>
<reference evidence="2 3" key="1">
    <citation type="submission" date="2019-08" db="EMBL/GenBank/DDBJ databases">
        <title>Genomes of Antarctic Bizionia species.</title>
        <authorList>
            <person name="Bowman J.P."/>
        </authorList>
    </citation>
    <scope>NUCLEOTIDE SEQUENCE [LARGE SCALE GENOMIC DNA]</scope>
    <source>
        <strain evidence="2 3">APA-1</strain>
    </source>
</reference>
<evidence type="ECO:0008006" key="4">
    <source>
        <dbReference type="Google" id="ProtNLM"/>
    </source>
</evidence>
<proteinExistence type="predicted"/>
<keyword evidence="1" id="KW-0812">Transmembrane</keyword>
<gene>
    <name evidence="2" type="ORF">ES675_11450</name>
</gene>
<dbReference type="EMBL" id="VSKL01000004">
    <property type="protein sequence ID" value="TYB72371.1"/>
    <property type="molecule type" value="Genomic_DNA"/>
</dbReference>
<name>A0A5D0QUL3_9FLAO</name>